<dbReference type="AlphaFoldDB" id="A0A9P6RA53"/>
<dbReference type="Proteomes" id="UP000738325">
    <property type="component" value="Unassembled WGS sequence"/>
</dbReference>
<keyword evidence="6" id="KW-0769">Symport</keyword>
<evidence type="ECO:0000313" key="12">
    <source>
        <dbReference type="EMBL" id="KAG0312977.1"/>
    </source>
</evidence>
<dbReference type="GO" id="GO:0015184">
    <property type="term" value="F:L-cystine transmembrane transporter activity"/>
    <property type="evidence" value="ECO:0007669"/>
    <property type="project" value="TreeGrafter"/>
</dbReference>
<comment type="caution">
    <text evidence="12">The sequence shown here is derived from an EMBL/GenBank/DDBJ whole genome shotgun (WGS) entry which is preliminary data.</text>
</comment>
<comment type="catalytic activity">
    <reaction evidence="10">
        <text>L-cystine(out) + H(+)(out) = L-cystine(in) + H(+)(in)</text>
        <dbReference type="Rhea" id="RHEA:66172"/>
        <dbReference type="ChEBI" id="CHEBI:15378"/>
        <dbReference type="ChEBI" id="CHEBI:35491"/>
    </reaction>
    <physiologicalReaction direction="left-to-right" evidence="10">
        <dbReference type="Rhea" id="RHEA:66173"/>
    </physiologicalReaction>
</comment>
<organism evidence="12 13">
    <name type="scientific">Dissophora globulifera</name>
    <dbReference type="NCBI Taxonomy" id="979702"/>
    <lineage>
        <taxon>Eukaryota</taxon>
        <taxon>Fungi</taxon>
        <taxon>Fungi incertae sedis</taxon>
        <taxon>Mucoromycota</taxon>
        <taxon>Mortierellomycotina</taxon>
        <taxon>Mortierellomycetes</taxon>
        <taxon>Mortierellales</taxon>
        <taxon>Mortierellaceae</taxon>
        <taxon>Dissophora</taxon>
    </lineage>
</organism>
<dbReference type="OrthoDB" id="75720at2759"/>
<evidence type="ECO:0000256" key="8">
    <source>
        <dbReference type="ARBA" id="ARBA00023136"/>
    </source>
</evidence>
<proteinExistence type="inferred from homology"/>
<keyword evidence="3" id="KW-0813">Transport</keyword>
<evidence type="ECO:0000256" key="10">
    <source>
        <dbReference type="ARBA" id="ARBA00048473"/>
    </source>
</evidence>
<evidence type="ECO:0000256" key="5">
    <source>
        <dbReference type="ARBA" id="ARBA00022737"/>
    </source>
</evidence>
<sequence length="317" mass="35817">MDPVDATAQEGFGSLLSHVIGWVYFLAWSASFYPQVVLNWRRKSVHGLSMDFIYLNVLGFLCYSVFNLSFFFSEEVQEEYRKRNNGQDNLVRANDVFFAVHALVLSSVTLLQTFIYERNEHQTISRPTKFLISISIIGAGIVLGSAISGTSQWIDCLYYLSYIKLGVSFVKYCPQAYLNYLSQSTVGWSIHNILLDFTGGILSIAQLILDAYISGDWSGISGDPVKLGLGSLSILFDLVFMTQHYVLYRNREDQYAPLSTAENDNGERKRRWLLLPNHKNHHHSDYMSTAHGDNQRCSPVVKDLEVGASEAPSSSRH</sequence>
<dbReference type="InterPro" id="IPR006603">
    <property type="entry name" value="PQ-loop_rpt"/>
</dbReference>
<feature type="transmembrane region" description="Helical" evidence="11">
    <location>
        <begin position="20"/>
        <end position="40"/>
    </location>
</feature>
<evidence type="ECO:0000256" key="11">
    <source>
        <dbReference type="SAM" id="Phobius"/>
    </source>
</evidence>
<dbReference type="Pfam" id="PF04193">
    <property type="entry name" value="PQ-loop"/>
    <property type="match status" value="2"/>
</dbReference>
<feature type="transmembrane region" description="Helical" evidence="11">
    <location>
        <begin position="96"/>
        <end position="116"/>
    </location>
</feature>
<comment type="subcellular location">
    <subcellularLocation>
        <location evidence="1">Lysosome membrane</location>
        <topology evidence="1">Multi-pass membrane protein</topology>
    </subcellularLocation>
</comment>
<evidence type="ECO:0000256" key="1">
    <source>
        <dbReference type="ARBA" id="ARBA00004155"/>
    </source>
</evidence>
<dbReference type="Gene3D" id="1.20.1280.290">
    <property type="match status" value="1"/>
</dbReference>
<comment type="similarity">
    <text evidence="2">Belongs to the cystinosin family.</text>
</comment>
<keyword evidence="4 11" id="KW-0812">Transmembrane</keyword>
<feature type="transmembrane region" description="Helical" evidence="11">
    <location>
        <begin position="52"/>
        <end position="72"/>
    </location>
</feature>
<evidence type="ECO:0000313" key="13">
    <source>
        <dbReference type="Proteomes" id="UP000738325"/>
    </source>
</evidence>
<feature type="transmembrane region" description="Helical" evidence="11">
    <location>
        <begin position="128"/>
        <end position="147"/>
    </location>
</feature>
<dbReference type="PANTHER" id="PTHR13131">
    <property type="entry name" value="CYSTINOSIN"/>
    <property type="match status" value="1"/>
</dbReference>
<evidence type="ECO:0000256" key="4">
    <source>
        <dbReference type="ARBA" id="ARBA00022692"/>
    </source>
</evidence>
<keyword evidence="5" id="KW-0677">Repeat</keyword>
<dbReference type="PANTHER" id="PTHR13131:SF5">
    <property type="entry name" value="CYSTINOSIN"/>
    <property type="match status" value="1"/>
</dbReference>
<dbReference type="EMBL" id="JAAAIP010000757">
    <property type="protein sequence ID" value="KAG0312977.1"/>
    <property type="molecule type" value="Genomic_DNA"/>
</dbReference>
<dbReference type="NCBIfam" id="TIGR00951">
    <property type="entry name" value="2A43"/>
    <property type="match status" value="1"/>
</dbReference>
<evidence type="ECO:0000256" key="7">
    <source>
        <dbReference type="ARBA" id="ARBA00022989"/>
    </source>
</evidence>
<dbReference type="InterPro" id="IPR005282">
    <property type="entry name" value="LC_transporter"/>
</dbReference>
<evidence type="ECO:0000256" key="2">
    <source>
        <dbReference type="ARBA" id="ARBA00006855"/>
    </source>
</evidence>
<gene>
    <name evidence="12" type="ORF">BGZ99_009162</name>
</gene>
<dbReference type="GO" id="GO:0005774">
    <property type="term" value="C:vacuolar membrane"/>
    <property type="evidence" value="ECO:0007669"/>
    <property type="project" value="TreeGrafter"/>
</dbReference>
<evidence type="ECO:0000256" key="3">
    <source>
        <dbReference type="ARBA" id="ARBA00022448"/>
    </source>
</evidence>
<feature type="transmembrane region" description="Helical" evidence="11">
    <location>
        <begin position="193"/>
        <end position="215"/>
    </location>
</feature>
<keyword evidence="13" id="KW-1185">Reference proteome</keyword>
<name>A0A9P6RA53_9FUNG</name>
<dbReference type="SMART" id="SM00679">
    <property type="entry name" value="CTNS"/>
    <property type="match status" value="2"/>
</dbReference>
<accession>A0A9P6RA53</accession>
<evidence type="ECO:0000256" key="9">
    <source>
        <dbReference type="ARBA" id="ARBA00023228"/>
    </source>
</evidence>
<dbReference type="GO" id="GO:0015293">
    <property type="term" value="F:symporter activity"/>
    <property type="evidence" value="ECO:0007669"/>
    <property type="project" value="UniProtKB-KW"/>
</dbReference>
<evidence type="ECO:0000256" key="6">
    <source>
        <dbReference type="ARBA" id="ARBA00022847"/>
    </source>
</evidence>
<protein>
    <recommendedName>
        <fullName evidence="14">Cystinosin</fullName>
    </recommendedName>
</protein>
<reference evidence="12" key="1">
    <citation type="journal article" date="2020" name="Fungal Divers.">
        <title>Resolving the Mortierellaceae phylogeny through synthesis of multi-gene phylogenetics and phylogenomics.</title>
        <authorList>
            <person name="Vandepol N."/>
            <person name="Liber J."/>
            <person name="Desiro A."/>
            <person name="Na H."/>
            <person name="Kennedy M."/>
            <person name="Barry K."/>
            <person name="Grigoriev I.V."/>
            <person name="Miller A.N."/>
            <person name="O'Donnell K."/>
            <person name="Stajich J.E."/>
            <person name="Bonito G."/>
        </authorList>
    </citation>
    <scope>NUCLEOTIDE SEQUENCE</scope>
    <source>
        <strain evidence="12">REB-010B</strain>
    </source>
</reference>
<keyword evidence="9" id="KW-0458">Lysosome</keyword>
<dbReference type="FunFam" id="1.20.1280.290:FF:000016">
    <property type="entry name" value="Cystinosin homolog"/>
    <property type="match status" value="1"/>
</dbReference>
<evidence type="ECO:0008006" key="14">
    <source>
        <dbReference type="Google" id="ProtNLM"/>
    </source>
</evidence>
<keyword evidence="7 11" id="KW-1133">Transmembrane helix</keyword>
<keyword evidence="8 11" id="KW-0472">Membrane</keyword>
<feature type="transmembrane region" description="Helical" evidence="11">
    <location>
        <begin position="227"/>
        <end position="248"/>
    </location>
</feature>